<evidence type="ECO:0000256" key="1">
    <source>
        <dbReference type="SAM" id="MobiDB-lite"/>
    </source>
</evidence>
<gene>
    <name evidence="2" type="ORF">EV643_119132</name>
</gene>
<protein>
    <submittedName>
        <fullName evidence="2">Uncharacterized protein</fullName>
    </submittedName>
</protein>
<dbReference type="OrthoDB" id="9924088at2"/>
<dbReference type="Proteomes" id="UP000295388">
    <property type="component" value="Unassembled WGS sequence"/>
</dbReference>
<dbReference type="RefSeq" id="WP_133803975.1">
    <property type="nucleotide sequence ID" value="NZ_SNWQ01000019.1"/>
</dbReference>
<proteinExistence type="predicted"/>
<organism evidence="2 3">
    <name type="scientific">Kribbella caucasensis</name>
    <dbReference type="NCBI Taxonomy" id="2512215"/>
    <lineage>
        <taxon>Bacteria</taxon>
        <taxon>Bacillati</taxon>
        <taxon>Actinomycetota</taxon>
        <taxon>Actinomycetes</taxon>
        <taxon>Propionibacteriales</taxon>
        <taxon>Kribbellaceae</taxon>
        <taxon>Kribbella</taxon>
    </lineage>
</organism>
<keyword evidence="3" id="KW-1185">Reference proteome</keyword>
<name>A0A4R6K229_9ACTN</name>
<accession>A0A4R6K229</accession>
<dbReference type="AlphaFoldDB" id="A0A4R6K229"/>
<sequence length="271" mass="28964">MSVTPEQAQRAENLTEDAITALTKARTAIMSAAEGTVGVDKQLERREDEIAYLSTKADDIRESANAEEMGPHFRNAIIEADTLRADLQKVSGAIEELVDELHKGRTAVRVGSTALDELGKMPELSADHQAEAGRLRKTLTGFGEAMQQAGESLTMAQDRVEAARGKLKTLQDASLDTEDKGQAADTVKDAHTGVNADATAVRENLQELGRGFDESEPEVDKAIKESIELANAVRAGLNPERPGDRTLPPGSTDQGAQTRGSGPGQTVHLDL</sequence>
<dbReference type="EMBL" id="SNWQ01000019">
    <property type="protein sequence ID" value="TDO43199.1"/>
    <property type="molecule type" value="Genomic_DNA"/>
</dbReference>
<feature type="compositionally biased region" description="Polar residues" evidence="1">
    <location>
        <begin position="249"/>
        <end position="260"/>
    </location>
</feature>
<comment type="caution">
    <text evidence="2">The sequence shown here is derived from an EMBL/GenBank/DDBJ whole genome shotgun (WGS) entry which is preliminary data.</text>
</comment>
<evidence type="ECO:0000313" key="2">
    <source>
        <dbReference type="EMBL" id="TDO43199.1"/>
    </source>
</evidence>
<feature type="region of interest" description="Disordered" evidence="1">
    <location>
        <begin position="233"/>
        <end position="271"/>
    </location>
</feature>
<evidence type="ECO:0000313" key="3">
    <source>
        <dbReference type="Proteomes" id="UP000295388"/>
    </source>
</evidence>
<reference evidence="2 3" key="1">
    <citation type="submission" date="2019-03" db="EMBL/GenBank/DDBJ databases">
        <title>Genomic Encyclopedia of Type Strains, Phase III (KMG-III): the genomes of soil and plant-associated and newly described type strains.</title>
        <authorList>
            <person name="Whitman W."/>
        </authorList>
    </citation>
    <scope>NUCLEOTIDE SEQUENCE [LARGE SCALE GENOMIC DNA]</scope>
    <source>
        <strain evidence="2 3">VKM Ac-2527</strain>
    </source>
</reference>